<dbReference type="InterPro" id="IPR020287">
    <property type="entry name" value="Tail_sheath_C"/>
</dbReference>
<dbReference type="PANTHER" id="PTHR35861">
    <property type="match status" value="1"/>
</dbReference>
<dbReference type="STRING" id="1642818.AWE51_24350"/>
<dbReference type="InterPro" id="IPR052042">
    <property type="entry name" value="Tail_sheath_structural"/>
</dbReference>
<evidence type="ECO:0000256" key="1">
    <source>
        <dbReference type="ARBA" id="ARBA00008005"/>
    </source>
</evidence>
<dbReference type="Pfam" id="PF17482">
    <property type="entry name" value="Phage_sheath_1C"/>
    <property type="match status" value="1"/>
</dbReference>
<organism evidence="3 4">
    <name type="scientific">Aquimarina aggregata</name>
    <dbReference type="NCBI Taxonomy" id="1642818"/>
    <lineage>
        <taxon>Bacteria</taxon>
        <taxon>Pseudomonadati</taxon>
        <taxon>Bacteroidota</taxon>
        <taxon>Flavobacteriia</taxon>
        <taxon>Flavobacteriales</taxon>
        <taxon>Flavobacteriaceae</taxon>
        <taxon>Aquimarina</taxon>
    </lineage>
</organism>
<sequence length="549" mass="60316">MSNYLTPDVYTEEIPLLPPSVAGVSTAVPAFIGYTEKTLKSSDDESIRPIRISTLLEYKEIFGKAQSASFVVDVENKNVIKGVKVTPPQSTLYHALDLYFKNGGGECYIISVGTYDDYSDATAKDSFLDGLKALAKEDEPTLVMLGEAAKLPADDYHEICTEALKQCNELKDRFCVFDTKKDDIDGSSFRNGIGINNLKYGAAYTPYIQTSLSYKYDDSDVIVKQLTSSEDSAFEVEYQGIRITYSGDNATSPKFRVNGGTGTTVEITISTNNLLSIKNVPDTGIDVNRILEAWALISDKKGFDIVAFDESGIVSQTSSPSSQDLIKNGQSENLKSYKEDQSALYNKIVNQLAKEKMILPPSSAIAGVYATTDRERGVWKAPANVSLNAVNGPIVKITSSDQEKLNVDTTAGKSINAIRSFVGKGTLVWGARTLAGNDNEWRYVSVRRLFNMIEESTKKASYFAVFEPNDPSTWLKVKAMIESFLYGIWQQGGLAGSTDEQAYFVNVGLGKTMTQQDVLEGRMIIEIGIAATRPAEFIILKFSHKLQEV</sequence>
<dbReference type="Proteomes" id="UP000076715">
    <property type="component" value="Unassembled WGS sequence"/>
</dbReference>
<dbReference type="Gene3D" id="3.40.50.11780">
    <property type="match status" value="1"/>
</dbReference>
<comment type="caution">
    <text evidence="3">The sequence shown here is derived from an EMBL/GenBank/DDBJ whole genome shotgun (WGS) entry which is preliminary data.</text>
</comment>
<gene>
    <name evidence="3" type="ORF">AWE51_24350</name>
</gene>
<protein>
    <recommendedName>
        <fullName evidence="2">Tail sheath protein C-terminal domain-containing protein</fullName>
    </recommendedName>
</protein>
<name>A0A163B007_9FLAO</name>
<comment type="similarity">
    <text evidence="1">Belongs to the myoviridae tail sheath protein family.</text>
</comment>
<proteinExistence type="inferred from homology"/>
<reference evidence="3 4" key="1">
    <citation type="submission" date="2016-01" db="EMBL/GenBank/DDBJ databases">
        <title>The draft genome sequence of Aquimarina sp. RZW4-3-2.</title>
        <authorList>
            <person name="Wang Y."/>
        </authorList>
    </citation>
    <scope>NUCLEOTIDE SEQUENCE [LARGE SCALE GENOMIC DNA]</scope>
    <source>
        <strain evidence="3 4">RZW4-3-2</strain>
    </source>
</reference>
<dbReference type="AlphaFoldDB" id="A0A163B007"/>
<dbReference type="RefSeq" id="WP_066313390.1">
    <property type="nucleotide sequence ID" value="NZ_LQRT01000010.1"/>
</dbReference>
<evidence type="ECO:0000313" key="4">
    <source>
        <dbReference type="Proteomes" id="UP000076715"/>
    </source>
</evidence>
<feature type="domain" description="Tail sheath protein C-terminal" evidence="2">
    <location>
        <begin position="438"/>
        <end position="542"/>
    </location>
</feature>
<dbReference type="PANTHER" id="PTHR35861:SF1">
    <property type="entry name" value="PHAGE TAIL SHEATH PROTEIN"/>
    <property type="match status" value="1"/>
</dbReference>
<evidence type="ECO:0000313" key="3">
    <source>
        <dbReference type="EMBL" id="KZS40935.1"/>
    </source>
</evidence>
<dbReference type="OrthoDB" id="9767864at2"/>
<evidence type="ECO:0000259" key="2">
    <source>
        <dbReference type="Pfam" id="PF17482"/>
    </source>
</evidence>
<keyword evidence="4" id="KW-1185">Reference proteome</keyword>
<dbReference type="EMBL" id="LQRT01000010">
    <property type="protein sequence ID" value="KZS40935.1"/>
    <property type="molecule type" value="Genomic_DNA"/>
</dbReference>
<accession>A0A163B007</accession>